<dbReference type="EMBL" id="FOAP01000006">
    <property type="protein sequence ID" value="SEL49911.1"/>
    <property type="molecule type" value="Genomic_DNA"/>
</dbReference>
<evidence type="ECO:0000313" key="3">
    <source>
        <dbReference type="Proteomes" id="UP000182719"/>
    </source>
</evidence>
<evidence type="ECO:0000256" key="1">
    <source>
        <dbReference type="SAM" id="SignalP"/>
    </source>
</evidence>
<protein>
    <submittedName>
        <fullName evidence="2">Uncharacterized protein</fullName>
    </submittedName>
</protein>
<accession>A0A1H7QPH7</accession>
<gene>
    <name evidence="2" type="ORF">SAMN05444354_106226</name>
</gene>
<dbReference type="OrthoDB" id="9969637at2"/>
<feature type="signal peptide" evidence="1">
    <location>
        <begin position="1"/>
        <end position="26"/>
    </location>
</feature>
<reference evidence="3" key="1">
    <citation type="submission" date="2016-10" db="EMBL/GenBank/DDBJ databases">
        <authorList>
            <person name="Varghese N."/>
            <person name="Submissions S."/>
        </authorList>
    </citation>
    <scope>NUCLEOTIDE SEQUENCE [LARGE SCALE GENOMIC DNA]</scope>
    <source>
        <strain evidence="3">DSM 17044</strain>
    </source>
</reference>
<keyword evidence="1" id="KW-0732">Signal</keyword>
<evidence type="ECO:0000313" key="2">
    <source>
        <dbReference type="EMBL" id="SEL49911.1"/>
    </source>
</evidence>
<sequence length="67" mass="7037">MKKWLTILALGTVATAAGAMSSRVNATPETGPSAAEVEARVDARLREVLHTHLAAQQADARTAAILR</sequence>
<organism evidence="2 3">
    <name type="scientific">Stigmatella aurantiaca</name>
    <dbReference type="NCBI Taxonomy" id="41"/>
    <lineage>
        <taxon>Bacteria</taxon>
        <taxon>Pseudomonadati</taxon>
        <taxon>Myxococcota</taxon>
        <taxon>Myxococcia</taxon>
        <taxon>Myxococcales</taxon>
        <taxon>Cystobacterineae</taxon>
        <taxon>Archangiaceae</taxon>
        <taxon>Stigmatella</taxon>
    </lineage>
</organism>
<dbReference type="AlphaFoldDB" id="A0A1H7QPH7"/>
<feature type="chain" id="PRO_5010194584" evidence="1">
    <location>
        <begin position="27"/>
        <end position="67"/>
    </location>
</feature>
<dbReference type="Proteomes" id="UP000182719">
    <property type="component" value="Unassembled WGS sequence"/>
</dbReference>
<dbReference type="RefSeq" id="WP_075006918.1">
    <property type="nucleotide sequence ID" value="NZ_FOAP01000006.1"/>
</dbReference>
<name>A0A1H7QPH7_STIAU</name>
<proteinExistence type="predicted"/>
<keyword evidence="3" id="KW-1185">Reference proteome</keyword>